<dbReference type="InterPro" id="IPR023346">
    <property type="entry name" value="Lysozyme-like_dom_sf"/>
</dbReference>
<dbReference type="RefSeq" id="WP_132258958.1">
    <property type="nucleotide sequence ID" value="NZ_SLZQ01000006.1"/>
</dbReference>
<feature type="domain" description="Transglycosylase SLT" evidence="3">
    <location>
        <begin position="94"/>
        <end position="200"/>
    </location>
</feature>
<organism evidence="4 5">
    <name type="scientific">Paucimonas lemoignei</name>
    <name type="common">Pseudomonas lemoignei</name>
    <dbReference type="NCBI Taxonomy" id="29443"/>
    <lineage>
        <taxon>Bacteria</taxon>
        <taxon>Pseudomonadati</taxon>
        <taxon>Pseudomonadota</taxon>
        <taxon>Betaproteobacteria</taxon>
        <taxon>Burkholderiales</taxon>
        <taxon>Burkholderiaceae</taxon>
        <taxon>Paucimonas</taxon>
    </lineage>
</organism>
<gene>
    <name evidence="4" type="ORF">EDC30_106157</name>
</gene>
<dbReference type="EMBL" id="SLZQ01000006">
    <property type="protein sequence ID" value="TCS36615.1"/>
    <property type="molecule type" value="Genomic_DNA"/>
</dbReference>
<evidence type="ECO:0000313" key="4">
    <source>
        <dbReference type="EMBL" id="TCS36615.1"/>
    </source>
</evidence>
<keyword evidence="2" id="KW-0732">Signal</keyword>
<comment type="similarity">
    <text evidence="1">Belongs to the transglycosylase Slt family.</text>
</comment>
<evidence type="ECO:0000313" key="5">
    <source>
        <dbReference type="Proteomes" id="UP000295382"/>
    </source>
</evidence>
<dbReference type="PANTHER" id="PTHR37423:SF2">
    <property type="entry name" value="MEMBRANE-BOUND LYTIC MUREIN TRANSGLYCOSYLASE C"/>
    <property type="match status" value="1"/>
</dbReference>
<reference evidence="4 5" key="1">
    <citation type="submission" date="2019-03" db="EMBL/GenBank/DDBJ databases">
        <title>Genomic Encyclopedia of Type Strains, Phase IV (KMG-IV): sequencing the most valuable type-strain genomes for metagenomic binning, comparative biology and taxonomic classification.</title>
        <authorList>
            <person name="Goeker M."/>
        </authorList>
    </citation>
    <scope>NUCLEOTIDE SEQUENCE [LARGE SCALE GENOMIC DNA]</scope>
    <source>
        <strain evidence="4 5">DSM 7445</strain>
    </source>
</reference>
<protein>
    <submittedName>
        <fullName evidence="4">Soluble lytic murein transglycosylase-like protein</fullName>
    </submittedName>
</protein>
<dbReference type="AlphaFoldDB" id="A0A4R3HWU5"/>
<comment type="caution">
    <text evidence="4">The sequence shown here is derived from an EMBL/GenBank/DDBJ whole genome shotgun (WGS) entry which is preliminary data.</text>
</comment>
<proteinExistence type="inferred from homology"/>
<dbReference type="Gene3D" id="1.10.530.10">
    <property type="match status" value="1"/>
</dbReference>
<dbReference type="PROSITE" id="PS00922">
    <property type="entry name" value="TRANSGLYCOSYLASE"/>
    <property type="match status" value="1"/>
</dbReference>
<dbReference type="InterPro" id="IPR008258">
    <property type="entry name" value="Transglycosylase_SLT_dom_1"/>
</dbReference>
<dbReference type="GO" id="GO:0016020">
    <property type="term" value="C:membrane"/>
    <property type="evidence" value="ECO:0007669"/>
    <property type="project" value="InterPro"/>
</dbReference>
<keyword evidence="5" id="KW-1185">Reference proteome</keyword>
<feature type="chain" id="PRO_5020782803" evidence="2">
    <location>
        <begin position="23"/>
        <end position="262"/>
    </location>
</feature>
<dbReference type="CDD" id="cd13401">
    <property type="entry name" value="Slt70-like"/>
    <property type="match status" value="1"/>
</dbReference>
<evidence type="ECO:0000256" key="2">
    <source>
        <dbReference type="SAM" id="SignalP"/>
    </source>
</evidence>
<dbReference type="Pfam" id="PF01464">
    <property type="entry name" value="SLT"/>
    <property type="match status" value="1"/>
</dbReference>
<evidence type="ECO:0000259" key="3">
    <source>
        <dbReference type="Pfam" id="PF01464"/>
    </source>
</evidence>
<dbReference type="InterPro" id="IPR000189">
    <property type="entry name" value="Transglyc_AS"/>
</dbReference>
<dbReference type="OrthoDB" id="9815002at2"/>
<dbReference type="SUPFAM" id="SSF53955">
    <property type="entry name" value="Lysozyme-like"/>
    <property type="match status" value="1"/>
</dbReference>
<sequence>MRKLRTSLLAAILSLTGAIAHADIYGYVDADGTAHFATEKLDGRYQLFSRGDAVFETTQLDLSAPSGEHKPISPAFSRYLGEHPNLKKFEPLLHQAAHEYGLPPALLKAIMAAESGFNPAAVSPKGAIGLMQVMPETAERYGLQASAKKSLQQKLAEPKTNIRLSARYLHDLMKMFPGKPELVIASYNAGEGAVQKYRNTVPPYPETRNYVKLVAQFYRFYHAATEPTAVATLSSPQGSRRIRMTIPGRAALPAAANKTIYE</sequence>
<dbReference type="PANTHER" id="PTHR37423">
    <property type="entry name" value="SOLUBLE LYTIC MUREIN TRANSGLYCOSYLASE-RELATED"/>
    <property type="match status" value="1"/>
</dbReference>
<feature type="signal peptide" evidence="2">
    <location>
        <begin position="1"/>
        <end position="22"/>
    </location>
</feature>
<evidence type="ECO:0000256" key="1">
    <source>
        <dbReference type="ARBA" id="ARBA00007734"/>
    </source>
</evidence>
<dbReference type="GO" id="GO:0000270">
    <property type="term" value="P:peptidoglycan metabolic process"/>
    <property type="evidence" value="ECO:0007669"/>
    <property type="project" value="InterPro"/>
</dbReference>
<name>A0A4R3HWU5_PAULE</name>
<dbReference type="GO" id="GO:0008933">
    <property type="term" value="F:peptidoglycan lytic transglycosylase activity"/>
    <property type="evidence" value="ECO:0007669"/>
    <property type="project" value="InterPro"/>
</dbReference>
<accession>A0A4R3HWU5</accession>
<dbReference type="Proteomes" id="UP000295382">
    <property type="component" value="Unassembled WGS sequence"/>
</dbReference>